<keyword evidence="5" id="KW-0539">Nucleus</keyword>
<dbReference type="Proteomes" id="UP000708148">
    <property type="component" value="Unassembled WGS sequence"/>
</dbReference>
<evidence type="ECO:0000256" key="5">
    <source>
        <dbReference type="ARBA" id="ARBA00023242"/>
    </source>
</evidence>
<evidence type="ECO:0000256" key="2">
    <source>
        <dbReference type="ARBA" id="ARBA00022723"/>
    </source>
</evidence>
<protein>
    <recommendedName>
        <fullName evidence="7">C2H2-type domain-containing protein</fullName>
    </recommendedName>
</protein>
<feature type="domain" description="C2H2-type" evidence="7">
    <location>
        <begin position="14"/>
        <end position="37"/>
    </location>
</feature>
<dbReference type="PROSITE" id="PS00028">
    <property type="entry name" value="ZINC_FINGER_C2H2_1"/>
    <property type="match status" value="2"/>
</dbReference>
<keyword evidence="4" id="KW-0862">Zinc</keyword>
<evidence type="ECO:0000313" key="8">
    <source>
        <dbReference type="EMBL" id="CAD7698856.1"/>
    </source>
</evidence>
<comment type="caution">
    <text evidence="8">The sequence shown here is derived from an EMBL/GenBank/DDBJ whole genome shotgun (WGS) entry which is preliminary data.</text>
</comment>
<dbReference type="GO" id="GO:0005634">
    <property type="term" value="C:nucleus"/>
    <property type="evidence" value="ECO:0007669"/>
    <property type="project" value="UniProtKB-SubCell"/>
</dbReference>
<evidence type="ECO:0000256" key="3">
    <source>
        <dbReference type="ARBA" id="ARBA00022771"/>
    </source>
</evidence>
<dbReference type="AlphaFoldDB" id="A0A8S1J5S2"/>
<reference evidence="8" key="1">
    <citation type="submission" date="2020-12" db="EMBL/GenBank/DDBJ databases">
        <authorList>
            <person name="Iha C."/>
        </authorList>
    </citation>
    <scope>NUCLEOTIDE SEQUENCE</scope>
</reference>
<sequence length="114" mass="13015">MGKKKKKRTPEELYWCYYCDRVFKDEGTLILHQKAKHFRCPACTKKLNTAQGLQVHCDQVHKINVERVPAAKPDRDSMDREIFGMAGVPEGMKPGGVFGFVGVPWKSCGTLWRC</sequence>
<comment type="subcellular location">
    <subcellularLocation>
        <location evidence="1">Nucleus</location>
    </subcellularLocation>
</comment>
<dbReference type="Gene3D" id="3.30.160.60">
    <property type="entry name" value="Classic Zinc Finger"/>
    <property type="match status" value="1"/>
</dbReference>
<evidence type="ECO:0000313" key="9">
    <source>
        <dbReference type="Proteomes" id="UP000708148"/>
    </source>
</evidence>
<gene>
    <name evidence="8" type="ORF">OSTQU699_LOCUS4215</name>
</gene>
<proteinExistence type="predicted"/>
<dbReference type="CDD" id="cd20908">
    <property type="entry name" value="SUF4-like"/>
    <property type="match status" value="1"/>
</dbReference>
<dbReference type="PANTHER" id="PTHR23215">
    <property type="entry name" value="ZINC FINGER PROTEIN 207"/>
    <property type="match status" value="1"/>
</dbReference>
<dbReference type="GO" id="GO:0008270">
    <property type="term" value="F:zinc ion binding"/>
    <property type="evidence" value="ECO:0007669"/>
    <property type="project" value="UniProtKB-KW"/>
</dbReference>
<organism evidence="8 9">
    <name type="scientific">Ostreobium quekettii</name>
    <dbReference type="NCBI Taxonomy" id="121088"/>
    <lineage>
        <taxon>Eukaryota</taxon>
        <taxon>Viridiplantae</taxon>
        <taxon>Chlorophyta</taxon>
        <taxon>core chlorophytes</taxon>
        <taxon>Ulvophyceae</taxon>
        <taxon>TCBD clade</taxon>
        <taxon>Bryopsidales</taxon>
        <taxon>Ostreobineae</taxon>
        <taxon>Ostreobiaceae</taxon>
        <taxon>Ostreobium</taxon>
    </lineage>
</organism>
<evidence type="ECO:0000256" key="1">
    <source>
        <dbReference type="ARBA" id="ARBA00004123"/>
    </source>
</evidence>
<keyword evidence="2" id="KW-0479">Metal-binding</keyword>
<accession>A0A8S1J5S2</accession>
<dbReference type="InterPro" id="IPR013087">
    <property type="entry name" value="Znf_C2H2_type"/>
</dbReference>
<name>A0A8S1J5S2_9CHLO</name>
<dbReference type="SMART" id="SM00355">
    <property type="entry name" value="ZnF_C2H2"/>
    <property type="match status" value="2"/>
</dbReference>
<evidence type="ECO:0000256" key="6">
    <source>
        <dbReference type="PROSITE-ProRule" id="PRU00042"/>
    </source>
</evidence>
<keyword evidence="9" id="KW-1185">Reference proteome</keyword>
<dbReference type="PROSITE" id="PS50157">
    <property type="entry name" value="ZINC_FINGER_C2H2_2"/>
    <property type="match status" value="1"/>
</dbReference>
<evidence type="ECO:0000256" key="4">
    <source>
        <dbReference type="ARBA" id="ARBA00022833"/>
    </source>
</evidence>
<dbReference type="Pfam" id="PF00096">
    <property type="entry name" value="zf-C2H2"/>
    <property type="match status" value="1"/>
</dbReference>
<dbReference type="PANTHER" id="PTHR23215:SF0">
    <property type="entry name" value="BUB3-INTERACTING AND GLEBS MOTIF-CONTAINING PROTEIN ZNF207"/>
    <property type="match status" value="1"/>
</dbReference>
<dbReference type="InterPro" id="IPR036236">
    <property type="entry name" value="Znf_C2H2_sf"/>
</dbReference>
<dbReference type="OrthoDB" id="1306014at2759"/>
<evidence type="ECO:0000259" key="7">
    <source>
        <dbReference type="PROSITE" id="PS50157"/>
    </source>
</evidence>
<dbReference type="EMBL" id="CAJHUC010000895">
    <property type="protein sequence ID" value="CAD7698856.1"/>
    <property type="molecule type" value="Genomic_DNA"/>
</dbReference>
<keyword evidence="3 6" id="KW-0863">Zinc-finger</keyword>
<dbReference type="SUPFAM" id="SSF57667">
    <property type="entry name" value="beta-beta-alpha zinc fingers"/>
    <property type="match status" value="1"/>
</dbReference>